<dbReference type="EMBL" id="CM001748">
    <property type="protein sequence ID" value="KJB60613.1"/>
    <property type="molecule type" value="Genomic_DNA"/>
</dbReference>
<feature type="compositionally biased region" description="Polar residues" evidence="1">
    <location>
        <begin position="40"/>
        <end position="55"/>
    </location>
</feature>
<proteinExistence type="predicted"/>
<evidence type="ECO:0000313" key="2">
    <source>
        <dbReference type="EMBL" id="KJB60613.1"/>
    </source>
</evidence>
<feature type="compositionally biased region" description="Basic residues" evidence="1">
    <location>
        <begin position="56"/>
        <end position="67"/>
    </location>
</feature>
<name>A0A0D2SBN5_GOSRA</name>
<feature type="region of interest" description="Disordered" evidence="1">
    <location>
        <begin position="1"/>
        <end position="67"/>
    </location>
</feature>
<protein>
    <submittedName>
        <fullName evidence="2">Uncharacterized protein</fullName>
    </submittedName>
</protein>
<evidence type="ECO:0000256" key="1">
    <source>
        <dbReference type="SAM" id="MobiDB-lite"/>
    </source>
</evidence>
<sequence>MLPSSNQFMTKDTHRGQCSHRAPELQPTMKYPTPVKHQSHPNPTHLRTPNSSTHSPLKHKTRHRLTP</sequence>
<feature type="compositionally biased region" description="Polar residues" evidence="1">
    <location>
        <begin position="1"/>
        <end position="10"/>
    </location>
</feature>
<dbReference type="Gramene" id="KJB60613">
    <property type="protein sequence ID" value="KJB60613"/>
    <property type="gene ID" value="B456_009G315300"/>
</dbReference>
<organism evidence="2 3">
    <name type="scientific">Gossypium raimondii</name>
    <name type="common">Peruvian cotton</name>
    <name type="synonym">Gossypium klotzschianum subsp. raimondii</name>
    <dbReference type="NCBI Taxonomy" id="29730"/>
    <lineage>
        <taxon>Eukaryota</taxon>
        <taxon>Viridiplantae</taxon>
        <taxon>Streptophyta</taxon>
        <taxon>Embryophyta</taxon>
        <taxon>Tracheophyta</taxon>
        <taxon>Spermatophyta</taxon>
        <taxon>Magnoliopsida</taxon>
        <taxon>eudicotyledons</taxon>
        <taxon>Gunneridae</taxon>
        <taxon>Pentapetalae</taxon>
        <taxon>rosids</taxon>
        <taxon>malvids</taxon>
        <taxon>Malvales</taxon>
        <taxon>Malvaceae</taxon>
        <taxon>Malvoideae</taxon>
        <taxon>Gossypium</taxon>
    </lineage>
</organism>
<reference evidence="2 3" key="1">
    <citation type="journal article" date="2012" name="Nature">
        <title>Repeated polyploidization of Gossypium genomes and the evolution of spinnable cotton fibres.</title>
        <authorList>
            <person name="Paterson A.H."/>
            <person name="Wendel J.F."/>
            <person name="Gundlach H."/>
            <person name="Guo H."/>
            <person name="Jenkins J."/>
            <person name="Jin D."/>
            <person name="Llewellyn D."/>
            <person name="Showmaker K.C."/>
            <person name="Shu S."/>
            <person name="Udall J."/>
            <person name="Yoo M.J."/>
            <person name="Byers R."/>
            <person name="Chen W."/>
            <person name="Doron-Faigenboim A."/>
            <person name="Duke M.V."/>
            <person name="Gong L."/>
            <person name="Grimwood J."/>
            <person name="Grover C."/>
            <person name="Grupp K."/>
            <person name="Hu G."/>
            <person name="Lee T.H."/>
            <person name="Li J."/>
            <person name="Lin L."/>
            <person name="Liu T."/>
            <person name="Marler B.S."/>
            <person name="Page J.T."/>
            <person name="Roberts A.W."/>
            <person name="Romanel E."/>
            <person name="Sanders W.S."/>
            <person name="Szadkowski E."/>
            <person name="Tan X."/>
            <person name="Tang H."/>
            <person name="Xu C."/>
            <person name="Wang J."/>
            <person name="Wang Z."/>
            <person name="Zhang D."/>
            <person name="Zhang L."/>
            <person name="Ashrafi H."/>
            <person name="Bedon F."/>
            <person name="Bowers J.E."/>
            <person name="Brubaker C.L."/>
            <person name="Chee P.W."/>
            <person name="Das S."/>
            <person name="Gingle A.R."/>
            <person name="Haigler C.H."/>
            <person name="Harker D."/>
            <person name="Hoffmann L.V."/>
            <person name="Hovav R."/>
            <person name="Jones D.C."/>
            <person name="Lemke C."/>
            <person name="Mansoor S."/>
            <person name="ur Rahman M."/>
            <person name="Rainville L.N."/>
            <person name="Rambani A."/>
            <person name="Reddy U.K."/>
            <person name="Rong J.K."/>
            <person name="Saranga Y."/>
            <person name="Scheffler B.E."/>
            <person name="Scheffler J.A."/>
            <person name="Stelly D.M."/>
            <person name="Triplett B.A."/>
            <person name="Van Deynze A."/>
            <person name="Vaslin M.F."/>
            <person name="Waghmare V.N."/>
            <person name="Walford S.A."/>
            <person name="Wright R.J."/>
            <person name="Zaki E.A."/>
            <person name="Zhang T."/>
            <person name="Dennis E.S."/>
            <person name="Mayer K.F."/>
            <person name="Peterson D.G."/>
            <person name="Rokhsar D.S."/>
            <person name="Wang X."/>
            <person name="Schmutz J."/>
        </authorList>
    </citation>
    <scope>NUCLEOTIDE SEQUENCE [LARGE SCALE GENOMIC DNA]</scope>
</reference>
<evidence type="ECO:0000313" key="3">
    <source>
        <dbReference type="Proteomes" id="UP000032304"/>
    </source>
</evidence>
<keyword evidence="3" id="KW-1185">Reference proteome</keyword>
<dbReference type="AlphaFoldDB" id="A0A0D2SBN5"/>
<gene>
    <name evidence="2" type="ORF">B456_009G315300</name>
</gene>
<accession>A0A0D2SBN5</accession>
<dbReference type="Proteomes" id="UP000032304">
    <property type="component" value="Chromosome 9"/>
</dbReference>